<dbReference type="Proteomes" id="UP000694888">
    <property type="component" value="Unplaced"/>
</dbReference>
<accession>A0ABM0JMK7</accession>
<dbReference type="CDD" id="cd01276">
    <property type="entry name" value="PKCI_related"/>
    <property type="match status" value="1"/>
</dbReference>
<dbReference type="GeneID" id="101860649"/>
<keyword evidence="3" id="KW-1185">Reference proteome</keyword>
<name>A0ABM0JMK7_APLCA</name>
<dbReference type="InterPro" id="IPR036265">
    <property type="entry name" value="HIT-like_sf"/>
</dbReference>
<dbReference type="InterPro" id="IPR001310">
    <property type="entry name" value="Histidine_triad_HIT"/>
</dbReference>
<dbReference type="SUPFAM" id="SSF54197">
    <property type="entry name" value="HIT-like"/>
    <property type="match status" value="1"/>
</dbReference>
<dbReference type="Pfam" id="PF01230">
    <property type="entry name" value="HIT"/>
    <property type="match status" value="1"/>
</dbReference>
<evidence type="ECO:0000259" key="2">
    <source>
        <dbReference type="PROSITE" id="PS51084"/>
    </source>
</evidence>
<dbReference type="PRINTS" id="PR00332">
    <property type="entry name" value="HISTRIAD"/>
</dbReference>
<evidence type="ECO:0000313" key="3">
    <source>
        <dbReference type="Proteomes" id="UP000694888"/>
    </source>
</evidence>
<dbReference type="PROSITE" id="PS51084">
    <property type="entry name" value="HIT_2"/>
    <property type="match status" value="1"/>
</dbReference>
<feature type="domain" description="HIT" evidence="2">
    <location>
        <begin position="68"/>
        <end position="176"/>
    </location>
</feature>
<gene>
    <name evidence="4" type="primary">LOC101860649</name>
</gene>
<organism evidence="3 4">
    <name type="scientific">Aplysia californica</name>
    <name type="common">California sea hare</name>
    <dbReference type="NCBI Taxonomy" id="6500"/>
    <lineage>
        <taxon>Eukaryota</taxon>
        <taxon>Metazoa</taxon>
        <taxon>Spiralia</taxon>
        <taxon>Lophotrochozoa</taxon>
        <taxon>Mollusca</taxon>
        <taxon>Gastropoda</taxon>
        <taxon>Heterobranchia</taxon>
        <taxon>Euthyneura</taxon>
        <taxon>Tectipleura</taxon>
        <taxon>Aplysiida</taxon>
        <taxon>Aplysioidea</taxon>
        <taxon>Aplysiidae</taxon>
        <taxon>Aplysia</taxon>
    </lineage>
</organism>
<evidence type="ECO:0000313" key="4">
    <source>
        <dbReference type="RefSeq" id="XP_005097214.2"/>
    </source>
</evidence>
<sequence>MSLLASKSIVSGLAKLRLTVKAYKYVAAVGVAARFIQPTAAVHCTGRACSDEVSKAQGAKFTIGEPTIFSKIIDKSIPADILYEDERCLAFSDVSPQAPVHFLVIPKKIIPMLSLADDTDEMLLGHLLVVAKDVAQKQGLEKGYRVVINNGPDGSQSVYHLHIHVLGGRQMNWPPG</sequence>
<dbReference type="PANTHER" id="PTHR23089">
    <property type="entry name" value="HISTIDINE TRIAD HIT PROTEIN"/>
    <property type="match status" value="1"/>
</dbReference>
<dbReference type="InterPro" id="IPR011146">
    <property type="entry name" value="HIT-like"/>
</dbReference>
<protein>
    <submittedName>
        <fullName evidence="4">Histidine triad nucleotide-binding protein 1</fullName>
    </submittedName>
</protein>
<reference evidence="4" key="1">
    <citation type="submission" date="2025-08" db="UniProtKB">
        <authorList>
            <consortium name="RefSeq"/>
        </authorList>
    </citation>
    <scope>IDENTIFICATION</scope>
</reference>
<dbReference type="RefSeq" id="XP_005097214.2">
    <property type="nucleotide sequence ID" value="XM_005097157.3"/>
</dbReference>
<proteinExistence type="predicted"/>
<dbReference type="Gene3D" id="3.30.428.10">
    <property type="entry name" value="HIT-like"/>
    <property type="match status" value="1"/>
</dbReference>
<dbReference type="PROSITE" id="PS00892">
    <property type="entry name" value="HIT_1"/>
    <property type="match status" value="1"/>
</dbReference>
<feature type="short sequence motif" description="Histidine triad motif" evidence="1">
    <location>
        <begin position="160"/>
        <end position="164"/>
    </location>
</feature>
<evidence type="ECO:0000256" key="1">
    <source>
        <dbReference type="PROSITE-ProRule" id="PRU00464"/>
    </source>
</evidence>
<dbReference type="InterPro" id="IPR019808">
    <property type="entry name" value="Histidine_triad_CS"/>
</dbReference>